<evidence type="ECO:0000313" key="1">
    <source>
        <dbReference type="EMBL" id="QQX76513.1"/>
    </source>
</evidence>
<dbReference type="Proteomes" id="UP000629420">
    <property type="component" value="Chromosome"/>
</dbReference>
<gene>
    <name evidence="1" type="ORF">JK629_14490</name>
</gene>
<reference evidence="1 2" key="1">
    <citation type="submission" date="2021-01" db="EMBL/GenBank/DDBJ databases">
        <title>Aequorivita sp. strain KX20305, a bacterium isolated from the sediment collected at a cold seep field in South China Sea.</title>
        <authorList>
            <person name="Zhang H."/>
            <person name="Li C."/>
        </authorList>
    </citation>
    <scope>NUCLEOTIDE SEQUENCE [LARGE SCALE GENOMIC DNA]</scope>
    <source>
        <strain evidence="1 2">KX20305</strain>
    </source>
</reference>
<proteinExistence type="predicted"/>
<dbReference type="RefSeq" id="WP_202336317.1">
    <property type="nucleotide sequence ID" value="NZ_CP068439.1"/>
</dbReference>
<keyword evidence="2" id="KW-1185">Reference proteome</keyword>
<dbReference type="Pfam" id="PF03938">
    <property type="entry name" value="OmpH"/>
    <property type="match status" value="1"/>
</dbReference>
<protein>
    <submittedName>
        <fullName evidence="1">OmpH family outer membrane protein</fullName>
    </submittedName>
</protein>
<dbReference type="InterPro" id="IPR005632">
    <property type="entry name" value="Chaperone_Skp"/>
</dbReference>
<organism evidence="1 2">
    <name type="scientific">Aequorivita iocasae</name>
    <dbReference type="NCBI Taxonomy" id="2803865"/>
    <lineage>
        <taxon>Bacteria</taxon>
        <taxon>Pseudomonadati</taxon>
        <taxon>Bacteroidota</taxon>
        <taxon>Flavobacteriia</taxon>
        <taxon>Flavobacteriales</taxon>
        <taxon>Flavobacteriaceae</taxon>
        <taxon>Aequorivita</taxon>
    </lineage>
</organism>
<dbReference type="EMBL" id="CP068439">
    <property type="protein sequence ID" value="QQX76513.1"/>
    <property type="molecule type" value="Genomic_DNA"/>
</dbReference>
<name>A0ABX7DR05_9FLAO</name>
<accession>A0ABX7DR05</accession>
<dbReference type="SUPFAM" id="SSF111384">
    <property type="entry name" value="OmpH-like"/>
    <property type="match status" value="1"/>
</dbReference>
<dbReference type="Gene3D" id="3.30.910.20">
    <property type="entry name" value="Skp domain"/>
    <property type="match status" value="1"/>
</dbReference>
<evidence type="ECO:0000313" key="2">
    <source>
        <dbReference type="Proteomes" id="UP000629420"/>
    </source>
</evidence>
<dbReference type="InterPro" id="IPR024930">
    <property type="entry name" value="Skp_dom_sf"/>
</dbReference>
<sequence>MSRDLNRIHQGDLKKQKTTVDSLIGILQKTNAPSENPELQQLFIYENNRLKEMGDYFSNEVSQQVWSRINSYMDNFGKENDYHIILGTQGNGNIMYAKKEIDITEEFIEYANKKYEGE</sequence>